<name>A0A0R1HLP9_9LACO</name>
<reference evidence="1 2" key="1">
    <citation type="journal article" date="2015" name="Genome Announc.">
        <title>Expanding the biotechnology potential of lactobacilli through comparative genomics of 213 strains and associated genera.</title>
        <authorList>
            <person name="Sun Z."/>
            <person name="Harris H.M."/>
            <person name="McCann A."/>
            <person name="Guo C."/>
            <person name="Argimon S."/>
            <person name="Zhang W."/>
            <person name="Yang X."/>
            <person name="Jeffery I.B."/>
            <person name="Cooney J.C."/>
            <person name="Kagawa T.F."/>
            <person name="Liu W."/>
            <person name="Song Y."/>
            <person name="Salvetti E."/>
            <person name="Wrobel A."/>
            <person name="Rasinkangas P."/>
            <person name="Parkhill J."/>
            <person name="Rea M.C."/>
            <person name="O'Sullivan O."/>
            <person name="Ritari J."/>
            <person name="Douillard F.P."/>
            <person name="Paul Ross R."/>
            <person name="Yang R."/>
            <person name="Briner A.E."/>
            <person name="Felis G.E."/>
            <person name="de Vos W.M."/>
            <person name="Barrangou R."/>
            <person name="Klaenhammer T.R."/>
            <person name="Caufield P.W."/>
            <person name="Cui Y."/>
            <person name="Zhang H."/>
            <person name="O'Toole P.W."/>
        </authorList>
    </citation>
    <scope>NUCLEOTIDE SEQUENCE [LARGE SCALE GENOMIC DNA]</scope>
    <source>
        <strain evidence="1 2">JCM 15530</strain>
    </source>
</reference>
<evidence type="ECO:0000313" key="2">
    <source>
        <dbReference type="Proteomes" id="UP000050911"/>
    </source>
</evidence>
<gene>
    <name evidence="1" type="ORF">FC96_GL002385</name>
</gene>
<organism evidence="1 2">
    <name type="scientific">Secundilactobacillus kimchicus JCM 15530</name>
    <dbReference type="NCBI Taxonomy" id="1302272"/>
    <lineage>
        <taxon>Bacteria</taxon>
        <taxon>Bacillati</taxon>
        <taxon>Bacillota</taxon>
        <taxon>Bacilli</taxon>
        <taxon>Lactobacillales</taxon>
        <taxon>Lactobacillaceae</taxon>
        <taxon>Secundilactobacillus</taxon>
    </lineage>
</organism>
<accession>A0A0R1HLP9</accession>
<dbReference type="Proteomes" id="UP000050911">
    <property type="component" value="Unassembled WGS sequence"/>
</dbReference>
<dbReference type="EMBL" id="AZCX01000007">
    <property type="protein sequence ID" value="KRK47661.1"/>
    <property type="molecule type" value="Genomic_DNA"/>
</dbReference>
<dbReference type="PATRIC" id="fig|1302272.5.peg.2436"/>
<keyword evidence="2" id="KW-1185">Reference proteome</keyword>
<proteinExistence type="predicted"/>
<protein>
    <submittedName>
        <fullName evidence="1">Uncharacterized protein</fullName>
    </submittedName>
</protein>
<sequence>MLKGLKFVGTLVKLSSPVFFGHLTHSVCHVTHDGEFELFIYHLIGAWRFLKE</sequence>
<dbReference type="AlphaFoldDB" id="A0A0R1HLP9"/>
<comment type="caution">
    <text evidence="1">The sequence shown here is derived from an EMBL/GenBank/DDBJ whole genome shotgun (WGS) entry which is preliminary data.</text>
</comment>
<evidence type="ECO:0000313" key="1">
    <source>
        <dbReference type="EMBL" id="KRK47661.1"/>
    </source>
</evidence>